<feature type="compositionally biased region" description="Basic and acidic residues" evidence="2">
    <location>
        <begin position="29"/>
        <end position="41"/>
    </location>
</feature>
<dbReference type="GO" id="GO:0030870">
    <property type="term" value="C:Mre11 complex"/>
    <property type="evidence" value="ECO:0007669"/>
    <property type="project" value="TreeGrafter"/>
</dbReference>
<feature type="coiled-coil region" evidence="1">
    <location>
        <begin position="369"/>
        <end position="439"/>
    </location>
</feature>
<evidence type="ECO:0000256" key="1">
    <source>
        <dbReference type="SAM" id="Coils"/>
    </source>
</evidence>
<evidence type="ECO:0000313" key="4">
    <source>
        <dbReference type="Proteomes" id="UP000050741"/>
    </source>
</evidence>
<dbReference type="PANTHER" id="PTHR18867:SF12">
    <property type="entry name" value="DNA REPAIR PROTEIN RAD50"/>
    <property type="match status" value="1"/>
</dbReference>
<accession>A0A183BHT0</accession>
<dbReference type="InterPro" id="IPR000237">
    <property type="entry name" value="GRIP_dom"/>
</dbReference>
<organism evidence="4 5">
    <name type="scientific">Globodera pallida</name>
    <name type="common">Potato cyst nematode worm</name>
    <name type="synonym">Heterodera pallida</name>
    <dbReference type="NCBI Taxonomy" id="36090"/>
    <lineage>
        <taxon>Eukaryota</taxon>
        <taxon>Metazoa</taxon>
        <taxon>Ecdysozoa</taxon>
        <taxon>Nematoda</taxon>
        <taxon>Chromadorea</taxon>
        <taxon>Rhabditida</taxon>
        <taxon>Tylenchina</taxon>
        <taxon>Tylenchomorpha</taxon>
        <taxon>Tylenchoidea</taxon>
        <taxon>Heteroderidae</taxon>
        <taxon>Heteroderinae</taxon>
        <taxon>Globodera</taxon>
    </lineage>
</organism>
<dbReference type="GO" id="GO:0070192">
    <property type="term" value="P:chromosome organization involved in meiotic cell cycle"/>
    <property type="evidence" value="ECO:0007669"/>
    <property type="project" value="TreeGrafter"/>
</dbReference>
<dbReference type="WBParaSite" id="GPLIN_000015800">
    <property type="protein sequence ID" value="GPLIN_000015800"/>
    <property type="gene ID" value="GPLIN_000015800"/>
</dbReference>
<dbReference type="Proteomes" id="UP000050741">
    <property type="component" value="Unassembled WGS sequence"/>
</dbReference>
<evidence type="ECO:0000259" key="3">
    <source>
        <dbReference type="PROSITE" id="PS50913"/>
    </source>
</evidence>
<feature type="coiled-coil region" evidence="1">
    <location>
        <begin position="154"/>
        <end position="283"/>
    </location>
</feature>
<dbReference type="GO" id="GO:0043047">
    <property type="term" value="F:single-stranded telomeric DNA binding"/>
    <property type="evidence" value="ECO:0007669"/>
    <property type="project" value="TreeGrafter"/>
</dbReference>
<dbReference type="GO" id="GO:0051880">
    <property type="term" value="F:G-quadruplex DNA binding"/>
    <property type="evidence" value="ECO:0007669"/>
    <property type="project" value="TreeGrafter"/>
</dbReference>
<dbReference type="SMART" id="SM00755">
    <property type="entry name" value="Grip"/>
    <property type="match status" value="1"/>
</dbReference>
<evidence type="ECO:0000256" key="2">
    <source>
        <dbReference type="SAM" id="MobiDB-lite"/>
    </source>
</evidence>
<reference evidence="5" key="2">
    <citation type="submission" date="2016-06" db="UniProtKB">
        <authorList>
            <consortium name="WormBaseParasite"/>
        </authorList>
    </citation>
    <scope>IDENTIFICATION</scope>
</reference>
<feature type="coiled-coil region" evidence="1">
    <location>
        <begin position="575"/>
        <end position="616"/>
    </location>
</feature>
<feature type="domain" description="GRIP" evidence="3">
    <location>
        <begin position="622"/>
        <end position="673"/>
    </location>
</feature>
<feature type="compositionally biased region" description="Polar residues" evidence="2">
    <location>
        <begin position="1"/>
        <end position="11"/>
    </location>
</feature>
<dbReference type="PROSITE" id="PS50913">
    <property type="entry name" value="GRIP"/>
    <property type="match status" value="1"/>
</dbReference>
<feature type="coiled-coil region" evidence="1">
    <location>
        <begin position="77"/>
        <end position="104"/>
    </location>
</feature>
<dbReference type="Pfam" id="PF01465">
    <property type="entry name" value="GRIP"/>
    <property type="match status" value="1"/>
</dbReference>
<dbReference type="GO" id="GO:0007004">
    <property type="term" value="P:telomere maintenance via telomerase"/>
    <property type="evidence" value="ECO:0007669"/>
    <property type="project" value="TreeGrafter"/>
</dbReference>
<name>A0A183BHT0_GLOPA</name>
<feature type="region of interest" description="Disordered" evidence="2">
    <location>
        <begin position="1"/>
        <end position="57"/>
    </location>
</feature>
<dbReference type="AlphaFoldDB" id="A0A183BHT0"/>
<dbReference type="GO" id="GO:0000722">
    <property type="term" value="P:telomere maintenance via recombination"/>
    <property type="evidence" value="ECO:0007669"/>
    <property type="project" value="TreeGrafter"/>
</dbReference>
<evidence type="ECO:0000313" key="5">
    <source>
        <dbReference type="WBParaSite" id="GPLIN_000015800"/>
    </source>
</evidence>
<dbReference type="PANTHER" id="PTHR18867">
    <property type="entry name" value="RAD50"/>
    <property type="match status" value="1"/>
</dbReference>
<protein>
    <submittedName>
        <fullName evidence="5">GRIP domain-containing protein</fullName>
    </submittedName>
</protein>
<dbReference type="GO" id="GO:0003691">
    <property type="term" value="F:double-stranded telomeric DNA binding"/>
    <property type="evidence" value="ECO:0007669"/>
    <property type="project" value="TreeGrafter"/>
</dbReference>
<keyword evidence="4" id="KW-1185">Reference proteome</keyword>
<reference evidence="4" key="1">
    <citation type="submission" date="2014-05" db="EMBL/GenBank/DDBJ databases">
        <title>The genome and life-stage specific transcriptomes of Globodera pallida elucidate key aspects of plant parasitism by a cyst nematode.</title>
        <authorList>
            <person name="Cotton J.A."/>
            <person name="Lilley C.J."/>
            <person name="Jones L.M."/>
            <person name="Kikuchi T."/>
            <person name="Reid A.J."/>
            <person name="Thorpe P."/>
            <person name="Tsai I.J."/>
            <person name="Beasley H."/>
            <person name="Blok V."/>
            <person name="Cock P.J.A."/>
            <person name="Van den Akker S.E."/>
            <person name="Holroyd N."/>
            <person name="Hunt M."/>
            <person name="Mantelin S."/>
            <person name="Naghra H."/>
            <person name="Pain A."/>
            <person name="Palomares-Rius J.E."/>
            <person name="Zarowiecki M."/>
            <person name="Berriman M."/>
            <person name="Jones J.T."/>
            <person name="Urwin P.E."/>
        </authorList>
    </citation>
    <scope>NUCLEOTIDE SEQUENCE [LARGE SCALE GENOMIC DNA]</scope>
    <source>
        <strain evidence="4">Lindley</strain>
    </source>
</reference>
<proteinExistence type="predicted"/>
<dbReference type="GO" id="GO:0000794">
    <property type="term" value="C:condensed nuclear chromosome"/>
    <property type="evidence" value="ECO:0007669"/>
    <property type="project" value="TreeGrafter"/>
</dbReference>
<sequence>MDAVTSGTGEDQLQLEGNGAKDQTVAGPPKDETEGQPREKAQQQQQQSGGSGTALAKLDSLSREDLIKLAKKQLIVLKETRKHLATARKESEEYATQMRELSTKMSADSSSFSSTSEGGGMMAIELADYKSALVAARKELAEGAAKTGEREAMVEELSQRIAQLQLEKEEVNSELRLKNTQNAELTQKMEENGRLLSEHAKEAGALQFRLNEASQSAQDELHTLQNEQQQLQAELAAVRRTADARGAEARRLRVDSERSAQLLAGLKEEFAAYKERAECALAKFKEVAAGGAISGENGGNSSSEFQQLIDALSTRNAQITELNAKCSFLEEELRSGHLHSKTLLDELNSLHDQQQTQRQQWAGERQRIVAEHAERMRAEETIRAELRKELQATRERETAAVALQQMEKVSGHKQQQTAVEELRRECDRLSRELEEAKSLLKSSVPPKVPPSLLQLPSRPYQTTIKHLSKPTPLNFGFQPQQFTTTTTATTNSLEMDAEEEGAGVLGTTHSESSDSMDDLNSVLQEAVDGAVPGGDLLTTFNVASLAEHFGGVRSDECDGSVSANLQQHFVGRDQHQEVLKLLEDCRELLNETEEDNVRLNEQVAVLKTEIRRMERCKKRVEHLGNGLCPEYFKNIVLKFLAPPKVRDERVQLLPVLQSILNLDAAELEQIRRNCIVQATNGTLEGEEVPSETTTSTFVQHKEEDNDGWSSWFGWK</sequence>
<dbReference type="GO" id="GO:0006302">
    <property type="term" value="P:double-strand break repair"/>
    <property type="evidence" value="ECO:0007669"/>
    <property type="project" value="TreeGrafter"/>
</dbReference>
<keyword evidence="1" id="KW-0175">Coiled coil</keyword>